<organism evidence="1 2">
    <name type="scientific">Mythimna separata entomopoxvirus 'L'</name>
    <dbReference type="NCBI Taxonomy" id="1293572"/>
    <lineage>
        <taxon>Viruses</taxon>
        <taxon>Varidnaviria</taxon>
        <taxon>Bamfordvirae</taxon>
        <taxon>Nucleocytoviricota</taxon>
        <taxon>Pokkesviricetes</taxon>
        <taxon>Chitovirales</taxon>
        <taxon>Poxviridae</taxon>
        <taxon>Entomopoxvirinae</taxon>
        <taxon>Betaentomopoxvirus</taxon>
        <taxon>Betaentomopoxvirus mseparata</taxon>
        <taxon>Mythimna separata entomopoxvirus</taxon>
    </lineage>
</organism>
<reference evidence="1 2" key="1">
    <citation type="journal article" date="2013" name="J. Virol.">
        <title>New Insights into the Evolution of Entomopoxvirinae from the Complete Genome Sequences of Four Entomopoxviruses Infecting Adoxophyes honmai, Choristoneura biennis, Choristoneura rosaceana, and Mythimna separata.</title>
        <authorList>
            <person name="Theze J."/>
            <person name="Takatsuka J."/>
            <person name="Li Z."/>
            <person name="Gallais J."/>
            <person name="Doucet D."/>
            <person name="Arif B."/>
            <person name="Nakai M."/>
            <person name="Herniou E.A."/>
        </authorList>
    </citation>
    <scope>NUCLEOTIDE SEQUENCE [LARGE SCALE GENOMIC DNA]</scope>
</reference>
<dbReference type="KEGG" id="vg:15613856"/>
<name>A0A916KQD6_9POXV</name>
<evidence type="ECO:0000313" key="2">
    <source>
        <dbReference type="Proteomes" id="UP000792671"/>
    </source>
</evidence>
<dbReference type="Proteomes" id="UP000792671">
    <property type="component" value="Genome"/>
</dbReference>
<protein>
    <submittedName>
        <fullName evidence="1">Uncharacterized protein</fullName>
    </submittedName>
</protein>
<accession>A0A916KQD6</accession>
<dbReference type="RefSeq" id="YP_008003751.1">
    <property type="nucleotide sequence ID" value="NC_021246.1"/>
</dbReference>
<dbReference type="GeneID" id="15613856"/>
<dbReference type="EMBL" id="HF679134">
    <property type="protein sequence ID" value="CCU56432.1"/>
    <property type="molecule type" value="Genomic_DNA"/>
</dbReference>
<sequence length="142" mass="17355">MVWYFINENNNIIFNHECQIYINKFINNHSYAYCALKEADKMYKEYGCILYIDFKIMKVYYENDIFKTYDLVNNDINEESTDLYVPTCSISDHYFPHHDKIFYVNNIYCPHKNPLCHDRFCKEHNIELISINFPFVKYNHNE</sequence>
<keyword evidence="2" id="KW-1185">Reference proteome</keyword>
<dbReference type="OrthoDB" id="18026at10239"/>
<proteinExistence type="predicted"/>
<evidence type="ECO:0000313" key="1">
    <source>
        <dbReference type="EMBL" id="CCU56432.1"/>
    </source>
</evidence>
<gene>
    <name evidence="1" type="ORF">MYSEV_234</name>
</gene>